<comment type="subcellular location">
    <subcellularLocation>
        <location evidence="2">Cell membrane</location>
        <topology evidence="2">Single-pass type II membrane protein</topology>
    </subcellularLocation>
    <subcellularLocation>
        <location evidence="9">Membrane</location>
        <topology evidence="9">Single-pass type II membrane protein</topology>
    </subcellularLocation>
</comment>
<dbReference type="PANTHER" id="PTHR43390">
    <property type="entry name" value="SIGNAL PEPTIDASE I"/>
    <property type="match status" value="1"/>
</dbReference>
<evidence type="ECO:0000256" key="6">
    <source>
        <dbReference type="ARBA" id="ARBA00022801"/>
    </source>
</evidence>
<dbReference type="Gene3D" id="2.10.109.10">
    <property type="entry name" value="Umud Fragment, subunit A"/>
    <property type="match status" value="1"/>
</dbReference>
<evidence type="ECO:0000256" key="2">
    <source>
        <dbReference type="ARBA" id="ARBA00004401"/>
    </source>
</evidence>
<dbReference type="EMBL" id="OAOP01000004">
    <property type="protein sequence ID" value="SNX70649.1"/>
    <property type="molecule type" value="Genomic_DNA"/>
</dbReference>
<evidence type="ECO:0000256" key="8">
    <source>
        <dbReference type="RuleBase" id="RU003993"/>
    </source>
</evidence>
<keyword evidence="12" id="KW-1185">Reference proteome</keyword>
<dbReference type="PRINTS" id="PR00727">
    <property type="entry name" value="LEADERPTASE"/>
</dbReference>
<dbReference type="PROSITE" id="PS00761">
    <property type="entry name" value="SPASE_I_3"/>
    <property type="match status" value="1"/>
</dbReference>
<dbReference type="EC" id="3.4.21.89" evidence="4 8"/>
<dbReference type="InterPro" id="IPR000223">
    <property type="entry name" value="Pept_S26A_signal_pept_1"/>
</dbReference>
<feature type="domain" description="Peptidase S26" evidence="10">
    <location>
        <begin position="12"/>
        <end position="197"/>
    </location>
</feature>
<dbReference type="PANTHER" id="PTHR43390:SF1">
    <property type="entry name" value="CHLOROPLAST PROCESSING PEPTIDASE"/>
    <property type="match status" value="1"/>
</dbReference>
<dbReference type="NCBIfam" id="TIGR02227">
    <property type="entry name" value="sigpep_I_bact"/>
    <property type="match status" value="1"/>
</dbReference>
<keyword evidence="8" id="KW-0812">Transmembrane</keyword>
<comment type="similarity">
    <text evidence="3 9">Belongs to the peptidase S26 family.</text>
</comment>
<reference evidence="11 12" key="1">
    <citation type="submission" date="2017-08" db="EMBL/GenBank/DDBJ databases">
        <authorList>
            <person name="de Groot N.N."/>
        </authorList>
    </citation>
    <scope>NUCLEOTIDE SEQUENCE [LARGE SCALE GENOMIC DNA]</scope>
    <source>
        <strain evidence="11 12">JC228</strain>
    </source>
</reference>
<dbReference type="InterPro" id="IPR019757">
    <property type="entry name" value="Pept_S26A_signal_pept_1_Lys-AS"/>
</dbReference>
<evidence type="ECO:0000256" key="3">
    <source>
        <dbReference type="ARBA" id="ARBA00009370"/>
    </source>
</evidence>
<dbReference type="Pfam" id="PF10502">
    <property type="entry name" value="Peptidase_S26"/>
    <property type="match status" value="1"/>
</dbReference>
<feature type="active site" evidence="7">
    <location>
        <position position="117"/>
    </location>
</feature>
<keyword evidence="8" id="KW-1133">Transmembrane helix</keyword>
<dbReference type="SUPFAM" id="SSF51306">
    <property type="entry name" value="LexA/Signal peptidase"/>
    <property type="match status" value="1"/>
</dbReference>
<dbReference type="RefSeq" id="WP_097158621.1">
    <property type="nucleotide sequence ID" value="NZ_JBEPMQ010000006.1"/>
</dbReference>
<evidence type="ECO:0000256" key="5">
    <source>
        <dbReference type="ARBA" id="ARBA00022670"/>
    </source>
</evidence>
<dbReference type="CDD" id="cd06530">
    <property type="entry name" value="S26_SPase_I"/>
    <property type="match status" value="1"/>
</dbReference>
<evidence type="ECO:0000256" key="7">
    <source>
        <dbReference type="PIRSR" id="PIRSR600223-1"/>
    </source>
</evidence>
<comment type="catalytic activity">
    <reaction evidence="1 8">
        <text>Cleavage of hydrophobic, N-terminal signal or leader sequences from secreted and periplasmic proteins.</text>
        <dbReference type="EC" id="3.4.21.89"/>
    </reaction>
</comment>
<evidence type="ECO:0000256" key="9">
    <source>
        <dbReference type="RuleBase" id="RU362042"/>
    </source>
</evidence>
<dbReference type="InterPro" id="IPR019533">
    <property type="entry name" value="Peptidase_S26"/>
</dbReference>
<keyword evidence="5 8" id="KW-0645">Protease</keyword>
<dbReference type="GO" id="GO:0006465">
    <property type="term" value="P:signal peptide processing"/>
    <property type="evidence" value="ECO:0007669"/>
    <property type="project" value="InterPro"/>
</dbReference>
<dbReference type="PROSITE" id="PS00760">
    <property type="entry name" value="SPASE_I_2"/>
    <property type="match status" value="1"/>
</dbReference>
<accession>A0A285CST3</accession>
<gene>
    <name evidence="11" type="ORF">SAMN05877753_104225</name>
</gene>
<evidence type="ECO:0000256" key="4">
    <source>
        <dbReference type="ARBA" id="ARBA00013208"/>
    </source>
</evidence>
<dbReference type="GO" id="GO:0005886">
    <property type="term" value="C:plasma membrane"/>
    <property type="evidence" value="ECO:0007669"/>
    <property type="project" value="UniProtKB-SubCell"/>
</dbReference>
<dbReference type="GO" id="GO:0009003">
    <property type="term" value="F:signal peptidase activity"/>
    <property type="evidence" value="ECO:0007669"/>
    <property type="project" value="UniProtKB-EC"/>
</dbReference>
<dbReference type="InterPro" id="IPR036286">
    <property type="entry name" value="LexA/Signal_pep-like_sf"/>
</dbReference>
<keyword evidence="6 8" id="KW-0378">Hydrolase</keyword>
<evidence type="ECO:0000313" key="12">
    <source>
        <dbReference type="Proteomes" id="UP000219546"/>
    </source>
</evidence>
<proteinExistence type="inferred from homology"/>
<organism evidence="11 12">
    <name type="scientific">Bacillus oleivorans</name>
    <dbReference type="NCBI Taxonomy" id="1448271"/>
    <lineage>
        <taxon>Bacteria</taxon>
        <taxon>Bacillati</taxon>
        <taxon>Bacillota</taxon>
        <taxon>Bacilli</taxon>
        <taxon>Bacillales</taxon>
        <taxon>Bacillaceae</taxon>
        <taxon>Bacillus</taxon>
    </lineage>
</organism>
<feature type="transmembrane region" description="Helical" evidence="8">
    <location>
        <begin position="12"/>
        <end position="32"/>
    </location>
</feature>
<dbReference type="Proteomes" id="UP000219546">
    <property type="component" value="Unassembled WGS sequence"/>
</dbReference>
<name>A0A285CST3_9BACI</name>
<evidence type="ECO:0000256" key="1">
    <source>
        <dbReference type="ARBA" id="ARBA00000677"/>
    </source>
</evidence>
<dbReference type="GO" id="GO:0004252">
    <property type="term" value="F:serine-type endopeptidase activity"/>
    <property type="evidence" value="ECO:0007669"/>
    <property type="project" value="InterPro"/>
</dbReference>
<dbReference type="InterPro" id="IPR019758">
    <property type="entry name" value="Pept_S26A_signal_pept_1_CS"/>
</dbReference>
<dbReference type="InterPro" id="IPR019756">
    <property type="entry name" value="Pept_S26A_signal_pept_1_Ser-AS"/>
</dbReference>
<dbReference type="PROSITE" id="PS00501">
    <property type="entry name" value="SPASE_I_1"/>
    <property type="match status" value="1"/>
</dbReference>
<sequence length="205" mass="23033">MFAKKILSELYSWSKAIIFAIVLALIISVFIIQPFTVSGISMEPTLDGGNPMDQEQKGDRLIVFKTPYLLGKIPEYGDIVIIDSRVDRSRTIKDDILESPLITLLTNSPEEEIAWVKRVIGKPGDEIKIEDGQLYRNGEAVVEGYISAKMENDMEATVVPNDKIFVMGDNRNHSTDSRVIGPVPVENVLGKVVLRFYPFDKLELF</sequence>
<evidence type="ECO:0000259" key="10">
    <source>
        <dbReference type="Pfam" id="PF10502"/>
    </source>
</evidence>
<protein>
    <recommendedName>
        <fullName evidence="4 8">Signal peptidase I</fullName>
        <ecNumber evidence="4 8">3.4.21.89</ecNumber>
    </recommendedName>
</protein>
<evidence type="ECO:0000313" key="11">
    <source>
        <dbReference type="EMBL" id="SNX70649.1"/>
    </source>
</evidence>
<keyword evidence="8" id="KW-0472">Membrane</keyword>
<feature type="active site" evidence="7">
    <location>
        <position position="41"/>
    </location>
</feature>
<dbReference type="AlphaFoldDB" id="A0A285CST3"/>
<dbReference type="OrthoDB" id="9802919at2"/>